<dbReference type="InterPro" id="IPR017438">
    <property type="entry name" value="ATP-NAD_kinase_N"/>
</dbReference>
<feature type="binding site" evidence="6">
    <location>
        <position position="249"/>
    </location>
    <ligand>
        <name>NAD(+)</name>
        <dbReference type="ChEBI" id="CHEBI:57540"/>
    </ligand>
</feature>
<dbReference type="InterPro" id="IPR016064">
    <property type="entry name" value="NAD/diacylglycerol_kinase_sf"/>
</dbReference>
<proteinExistence type="inferred from homology"/>
<feature type="binding site" evidence="6">
    <location>
        <position position="178"/>
    </location>
    <ligand>
        <name>NAD(+)</name>
        <dbReference type="ChEBI" id="CHEBI:57540"/>
    </ligand>
</feature>
<feature type="active site" description="Proton acceptor" evidence="6">
    <location>
        <position position="73"/>
    </location>
</feature>
<comment type="function">
    <text evidence="6">Involved in the regulation of the intracellular balance of NAD and NADP, and is a key enzyme in the biosynthesis of NADP. Catalyzes specifically the phosphorylation on 2'-hydroxyl of the adenosine moiety of NAD to yield NADP.</text>
</comment>
<evidence type="ECO:0000256" key="4">
    <source>
        <dbReference type="ARBA" id="ARBA00023027"/>
    </source>
</evidence>
<evidence type="ECO:0000256" key="6">
    <source>
        <dbReference type="HAMAP-Rule" id="MF_00361"/>
    </source>
</evidence>
<dbReference type="Pfam" id="PF20143">
    <property type="entry name" value="NAD_kinase_C"/>
    <property type="match status" value="1"/>
</dbReference>
<comment type="caution">
    <text evidence="6">Lacks conserved residue(s) required for the propagation of feature annotation.</text>
</comment>
<dbReference type="NCBIfam" id="NF002306">
    <property type="entry name" value="PRK01231.1"/>
    <property type="match status" value="1"/>
</dbReference>
<keyword evidence="4 6" id="KW-0520">NAD</keyword>
<dbReference type="Gene3D" id="2.60.200.30">
    <property type="entry name" value="Probable inorganic polyphosphate/atp-NAD kinase, domain 2"/>
    <property type="match status" value="1"/>
</dbReference>
<keyword evidence="2 6" id="KW-0418">Kinase</keyword>
<keyword evidence="6" id="KW-0067">ATP-binding</keyword>
<keyword evidence="6" id="KW-0547">Nucleotide-binding</keyword>
<feature type="binding site" evidence="6">
    <location>
        <position position="159"/>
    </location>
    <ligand>
        <name>NAD(+)</name>
        <dbReference type="ChEBI" id="CHEBI:57540"/>
    </ligand>
</feature>
<feature type="binding site" evidence="6">
    <location>
        <position position="176"/>
    </location>
    <ligand>
        <name>NAD(+)</name>
        <dbReference type="ChEBI" id="CHEBI:57540"/>
    </ligand>
</feature>
<dbReference type="Pfam" id="PF01513">
    <property type="entry name" value="NAD_kinase"/>
    <property type="match status" value="1"/>
</dbReference>
<evidence type="ECO:0000313" key="7">
    <source>
        <dbReference type="EMBL" id="MDT0617820.1"/>
    </source>
</evidence>
<dbReference type="InterPro" id="IPR002504">
    <property type="entry name" value="NADK"/>
</dbReference>
<name>A0ABU3B6S3_9GAMM</name>
<evidence type="ECO:0000256" key="1">
    <source>
        <dbReference type="ARBA" id="ARBA00022679"/>
    </source>
</evidence>
<evidence type="ECO:0000313" key="8">
    <source>
        <dbReference type="Proteomes" id="UP001259982"/>
    </source>
</evidence>
<dbReference type="InterPro" id="IPR017437">
    <property type="entry name" value="ATP-NAD_kinase_PpnK-typ_C"/>
</dbReference>
<evidence type="ECO:0000256" key="3">
    <source>
        <dbReference type="ARBA" id="ARBA00022857"/>
    </source>
</evidence>
<protein>
    <recommendedName>
        <fullName evidence="6">NAD kinase</fullName>
        <ecNumber evidence="6">2.7.1.23</ecNumber>
    </recommendedName>
    <alternativeName>
        <fullName evidence="6">ATP-dependent NAD kinase</fullName>
    </alternativeName>
</protein>
<comment type="caution">
    <text evidence="7">The sequence shown here is derived from an EMBL/GenBank/DDBJ whole genome shotgun (WGS) entry which is preliminary data.</text>
</comment>
<dbReference type="HAMAP" id="MF_00361">
    <property type="entry name" value="NAD_kinase"/>
    <property type="match status" value="1"/>
</dbReference>
<dbReference type="SUPFAM" id="SSF111331">
    <property type="entry name" value="NAD kinase/diacylglycerol kinase-like"/>
    <property type="match status" value="1"/>
</dbReference>
<keyword evidence="1 6" id="KW-0808">Transferase</keyword>
<keyword evidence="6" id="KW-0963">Cytoplasm</keyword>
<reference evidence="7 8" key="1">
    <citation type="submission" date="2023-09" db="EMBL/GenBank/DDBJ databases">
        <authorList>
            <person name="Rey-Velasco X."/>
        </authorList>
    </citation>
    <scope>NUCLEOTIDE SEQUENCE [LARGE SCALE GENOMIC DNA]</scope>
    <source>
        <strain evidence="7 8">P385</strain>
    </source>
</reference>
<dbReference type="Gene3D" id="3.40.50.10330">
    <property type="entry name" value="Probable inorganic polyphosphate/atp-NAD kinase, domain 1"/>
    <property type="match status" value="1"/>
</dbReference>
<dbReference type="GO" id="GO:0003951">
    <property type="term" value="F:NAD+ kinase activity"/>
    <property type="evidence" value="ECO:0007669"/>
    <property type="project" value="UniProtKB-EC"/>
</dbReference>
<sequence length="300" mass="32409">MAQPFPVIGIVGKRGDPGVADTVRRVAQAIRDRDRQVVVDAATAHHLPDWSGDVVDRHAIGEACDLVMVVGGDGTLLDAGRAVALHDTPLLGINLGRLGFLVDILPEQMERTLDQVMAGDFVRDRRLLLTARVEHTDGSCAGPFLALNDVVIRNAEFARVLEFDTFMDGNFISRHRADGLIVATPTGSTAYALSGGGPVLHPGLNALALVPICPHTLSDRPLVIDGQHEVGIVIGATNRSQALFTVDGQESETLVPGDRVTVARADRELTLIHPPDYDYYNILRNKLQWGRGQRDPLPGH</sequence>
<evidence type="ECO:0000256" key="5">
    <source>
        <dbReference type="ARBA" id="ARBA00047925"/>
    </source>
</evidence>
<dbReference type="EMBL" id="JAVRHY010000003">
    <property type="protein sequence ID" value="MDT0617820.1"/>
    <property type="molecule type" value="Genomic_DNA"/>
</dbReference>
<dbReference type="EC" id="2.7.1.23" evidence="6"/>
<keyword evidence="3 6" id="KW-0521">NADP</keyword>
<dbReference type="PANTHER" id="PTHR20275">
    <property type="entry name" value="NAD KINASE"/>
    <property type="match status" value="1"/>
</dbReference>
<dbReference type="Proteomes" id="UP001259982">
    <property type="component" value="Unassembled WGS sequence"/>
</dbReference>
<keyword evidence="8" id="KW-1185">Reference proteome</keyword>
<feature type="binding site" evidence="6">
    <location>
        <begin position="148"/>
        <end position="149"/>
    </location>
    <ligand>
        <name>NAD(+)</name>
        <dbReference type="ChEBI" id="CHEBI:57540"/>
    </ligand>
</feature>
<accession>A0ABU3B6S3</accession>
<evidence type="ECO:0000256" key="2">
    <source>
        <dbReference type="ARBA" id="ARBA00022777"/>
    </source>
</evidence>
<comment type="catalytic activity">
    <reaction evidence="5 6">
        <text>NAD(+) + ATP = ADP + NADP(+) + H(+)</text>
        <dbReference type="Rhea" id="RHEA:18629"/>
        <dbReference type="ChEBI" id="CHEBI:15378"/>
        <dbReference type="ChEBI" id="CHEBI:30616"/>
        <dbReference type="ChEBI" id="CHEBI:57540"/>
        <dbReference type="ChEBI" id="CHEBI:58349"/>
        <dbReference type="ChEBI" id="CHEBI:456216"/>
        <dbReference type="EC" id="2.7.1.23"/>
    </reaction>
</comment>
<dbReference type="PANTHER" id="PTHR20275:SF0">
    <property type="entry name" value="NAD KINASE"/>
    <property type="match status" value="1"/>
</dbReference>
<comment type="cofactor">
    <cofactor evidence="6">
        <name>a divalent metal cation</name>
        <dbReference type="ChEBI" id="CHEBI:60240"/>
    </cofactor>
</comment>
<comment type="subcellular location">
    <subcellularLocation>
        <location evidence="6">Cytoplasm</location>
    </subcellularLocation>
</comment>
<organism evidence="7 8">
    <name type="scientific">Spectribacter acetivorans</name>
    <dbReference type="NCBI Taxonomy" id="3075603"/>
    <lineage>
        <taxon>Bacteria</taxon>
        <taxon>Pseudomonadati</taxon>
        <taxon>Pseudomonadota</taxon>
        <taxon>Gammaproteobacteria</taxon>
        <taxon>Salinisphaerales</taxon>
        <taxon>Salinisphaeraceae</taxon>
        <taxon>Spectribacter</taxon>
    </lineage>
</organism>
<dbReference type="RefSeq" id="WP_311657731.1">
    <property type="nucleotide sequence ID" value="NZ_JAVRHY010000003.1"/>
</dbReference>
<comment type="similarity">
    <text evidence="6">Belongs to the NAD kinase family.</text>
</comment>
<feature type="binding site" evidence="6">
    <location>
        <begin position="73"/>
        <end position="74"/>
    </location>
    <ligand>
        <name>NAD(+)</name>
        <dbReference type="ChEBI" id="CHEBI:57540"/>
    </ligand>
</feature>
<feature type="binding site" evidence="6">
    <location>
        <begin position="189"/>
        <end position="194"/>
    </location>
    <ligand>
        <name>NAD(+)</name>
        <dbReference type="ChEBI" id="CHEBI:57540"/>
    </ligand>
</feature>
<gene>
    <name evidence="6" type="primary">nadK</name>
    <name evidence="7" type="ORF">RM531_05000</name>
</gene>